<dbReference type="PANTHER" id="PTHR30627:SF1">
    <property type="entry name" value="PEPTIDOGLYCAN D,D-TRANSPEPTIDASE FTSI"/>
    <property type="match status" value="1"/>
</dbReference>
<proteinExistence type="predicted"/>
<name>A0A7H4N7N6_9ENTR</name>
<reference evidence="4 5" key="1">
    <citation type="submission" date="2018-06" db="EMBL/GenBank/DDBJ databases">
        <authorList>
            <consortium name="Pathogen Informatics"/>
            <person name="Doyle S."/>
        </authorList>
    </citation>
    <scope>NUCLEOTIDE SEQUENCE [LARGE SCALE GENOMIC DNA]</scope>
    <source>
        <strain evidence="4 5">NCTC11685</strain>
    </source>
</reference>
<dbReference type="GO" id="GO:0005886">
    <property type="term" value="C:plasma membrane"/>
    <property type="evidence" value="ECO:0007669"/>
    <property type="project" value="TreeGrafter"/>
</dbReference>
<evidence type="ECO:0000313" key="5">
    <source>
        <dbReference type="Proteomes" id="UP000254863"/>
    </source>
</evidence>
<evidence type="ECO:0000259" key="3">
    <source>
        <dbReference type="Pfam" id="PF00905"/>
    </source>
</evidence>
<dbReference type="Gene3D" id="3.40.710.10">
    <property type="entry name" value="DD-peptidase/beta-lactamase superfamily"/>
    <property type="match status" value="1"/>
</dbReference>
<gene>
    <name evidence="4" type="primary">ftsI_3</name>
    <name evidence="4" type="ORF">NCTC11685_03082</name>
</gene>
<sequence length="115" mass="12865">MRNRAITDVFEPGSTVKPMVVMTALQRGIVNENTVLNTIPYRINGHEIKDVARYSELTLTGVLQKSSNVGVSKLALAMPVLSVSRYLLTFWTRKSDQFGVGRRTQWLIPSKTTVV</sequence>
<accession>A0A7H4N7N6</accession>
<keyword evidence="4" id="KW-0132">Cell division</keyword>
<dbReference type="EC" id="2.4.1.129" evidence="4"/>
<dbReference type="AlphaFoldDB" id="A0A7H4N7N6"/>
<dbReference type="InterPro" id="IPR050515">
    <property type="entry name" value="Beta-lactam/transpept"/>
</dbReference>
<protein>
    <submittedName>
        <fullName evidence="4">Cell division protein FtsI</fullName>
        <ecNumber evidence="4">2.4.1.129</ecNumber>
    </submittedName>
</protein>
<evidence type="ECO:0000256" key="2">
    <source>
        <dbReference type="ARBA" id="ARBA00023136"/>
    </source>
</evidence>
<dbReference type="PANTHER" id="PTHR30627">
    <property type="entry name" value="PEPTIDOGLYCAN D,D-TRANSPEPTIDASE"/>
    <property type="match status" value="1"/>
</dbReference>
<dbReference type="GO" id="GO:0016757">
    <property type="term" value="F:glycosyltransferase activity"/>
    <property type="evidence" value="ECO:0007669"/>
    <property type="project" value="UniProtKB-KW"/>
</dbReference>
<feature type="domain" description="Penicillin-binding protein transpeptidase" evidence="3">
    <location>
        <begin position="1"/>
        <end position="90"/>
    </location>
</feature>
<comment type="caution">
    <text evidence="4">The sequence shown here is derived from an EMBL/GenBank/DDBJ whole genome shotgun (WGS) entry which is preliminary data.</text>
</comment>
<keyword evidence="2" id="KW-0472">Membrane</keyword>
<dbReference type="GO" id="GO:0008658">
    <property type="term" value="F:penicillin binding"/>
    <property type="evidence" value="ECO:0007669"/>
    <property type="project" value="InterPro"/>
</dbReference>
<evidence type="ECO:0000313" key="4">
    <source>
        <dbReference type="EMBL" id="STV82537.1"/>
    </source>
</evidence>
<dbReference type="Proteomes" id="UP000254863">
    <property type="component" value="Unassembled WGS sequence"/>
</dbReference>
<keyword evidence="4" id="KW-0328">Glycosyltransferase</keyword>
<dbReference type="SUPFAM" id="SSF56601">
    <property type="entry name" value="beta-lactamase/transpeptidase-like"/>
    <property type="match status" value="1"/>
</dbReference>
<keyword evidence="4" id="KW-0808">Transferase</keyword>
<dbReference type="GO" id="GO:0071555">
    <property type="term" value="P:cell wall organization"/>
    <property type="evidence" value="ECO:0007669"/>
    <property type="project" value="TreeGrafter"/>
</dbReference>
<dbReference type="Pfam" id="PF00905">
    <property type="entry name" value="Transpeptidase"/>
    <property type="match status" value="1"/>
</dbReference>
<dbReference type="InterPro" id="IPR001460">
    <property type="entry name" value="PCN-bd_Tpept"/>
</dbReference>
<organism evidence="4 5">
    <name type="scientific">Klebsiella michiganensis</name>
    <dbReference type="NCBI Taxonomy" id="1134687"/>
    <lineage>
        <taxon>Bacteria</taxon>
        <taxon>Pseudomonadati</taxon>
        <taxon>Pseudomonadota</taxon>
        <taxon>Gammaproteobacteria</taxon>
        <taxon>Enterobacterales</taxon>
        <taxon>Enterobacteriaceae</taxon>
        <taxon>Klebsiella/Raoultella group</taxon>
        <taxon>Klebsiella</taxon>
    </lineage>
</organism>
<evidence type="ECO:0000256" key="1">
    <source>
        <dbReference type="ARBA" id="ARBA00004370"/>
    </source>
</evidence>
<comment type="subcellular location">
    <subcellularLocation>
        <location evidence="1">Membrane</location>
    </subcellularLocation>
</comment>
<dbReference type="GO" id="GO:0051301">
    <property type="term" value="P:cell division"/>
    <property type="evidence" value="ECO:0007669"/>
    <property type="project" value="UniProtKB-KW"/>
</dbReference>
<dbReference type="EMBL" id="UGMS01000001">
    <property type="protein sequence ID" value="STV82537.1"/>
    <property type="molecule type" value="Genomic_DNA"/>
</dbReference>
<dbReference type="InterPro" id="IPR012338">
    <property type="entry name" value="Beta-lactam/transpept-like"/>
</dbReference>
<keyword evidence="4" id="KW-0131">Cell cycle</keyword>